<dbReference type="GO" id="GO:0015095">
    <property type="term" value="F:magnesium ion transmembrane transporter activity"/>
    <property type="evidence" value="ECO:0007669"/>
    <property type="project" value="InterPro"/>
</dbReference>
<dbReference type="AlphaFoldDB" id="A0AAN6QFZ9"/>
<feature type="region of interest" description="Disordered" evidence="5">
    <location>
        <begin position="340"/>
        <end position="373"/>
    </location>
</feature>
<organism evidence="7 8">
    <name type="scientific">Parathielavia hyrcaniae</name>
    <dbReference type="NCBI Taxonomy" id="113614"/>
    <lineage>
        <taxon>Eukaryota</taxon>
        <taxon>Fungi</taxon>
        <taxon>Dikarya</taxon>
        <taxon>Ascomycota</taxon>
        <taxon>Pezizomycotina</taxon>
        <taxon>Sordariomycetes</taxon>
        <taxon>Sordariomycetidae</taxon>
        <taxon>Sordariales</taxon>
        <taxon>Chaetomiaceae</taxon>
        <taxon>Parathielavia</taxon>
    </lineage>
</organism>
<evidence type="ECO:0000256" key="4">
    <source>
        <dbReference type="ARBA" id="ARBA00023136"/>
    </source>
</evidence>
<feature type="non-terminal residue" evidence="7">
    <location>
        <position position="872"/>
    </location>
</feature>
<proteinExistence type="predicted"/>
<gene>
    <name evidence="7" type="ORF">N658DRAFT_415010</name>
</gene>
<dbReference type="PANTHER" id="PTHR12570">
    <property type="match status" value="1"/>
</dbReference>
<feature type="region of interest" description="Disordered" evidence="5">
    <location>
        <begin position="775"/>
        <end position="872"/>
    </location>
</feature>
<feature type="transmembrane region" description="Helical" evidence="6">
    <location>
        <begin position="610"/>
        <end position="628"/>
    </location>
</feature>
<feature type="transmembrane region" description="Helical" evidence="6">
    <location>
        <begin position="735"/>
        <end position="753"/>
    </location>
</feature>
<keyword evidence="3 6" id="KW-1133">Transmembrane helix</keyword>
<evidence type="ECO:0000256" key="2">
    <source>
        <dbReference type="ARBA" id="ARBA00022692"/>
    </source>
</evidence>
<evidence type="ECO:0000313" key="8">
    <source>
        <dbReference type="Proteomes" id="UP001305647"/>
    </source>
</evidence>
<evidence type="ECO:0000256" key="5">
    <source>
        <dbReference type="SAM" id="MobiDB-lite"/>
    </source>
</evidence>
<dbReference type="Proteomes" id="UP001305647">
    <property type="component" value="Unassembled WGS sequence"/>
</dbReference>
<feature type="compositionally biased region" description="Low complexity" evidence="5">
    <location>
        <begin position="826"/>
        <end position="841"/>
    </location>
</feature>
<dbReference type="InterPro" id="IPR008521">
    <property type="entry name" value="Mg_trans_NIPA"/>
</dbReference>
<keyword evidence="8" id="KW-1185">Reference proteome</keyword>
<reference evidence="7" key="2">
    <citation type="submission" date="2023-05" db="EMBL/GenBank/DDBJ databases">
        <authorList>
            <consortium name="Lawrence Berkeley National Laboratory"/>
            <person name="Steindorff A."/>
            <person name="Hensen N."/>
            <person name="Bonometti L."/>
            <person name="Westerberg I."/>
            <person name="Brannstrom I.O."/>
            <person name="Guillou S."/>
            <person name="Cros-Aarteil S."/>
            <person name="Calhoun S."/>
            <person name="Haridas S."/>
            <person name="Kuo A."/>
            <person name="Mondo S."/>
            <person name="Pangilinan J."/>
            <person name="Riley R."/>
            <person name="Labutti K."/>
            <person name="Andreopoulos B."/>
            <person name="Lipzen A."/>
            <person name="Chen C."/>
            <person name="Yanf M."/>
            <person name="Daum C."/>
            <person name="Ng V."/>
            <person name="Clum A."/>
            <person name="Ohm R."/>
            <person name="Martin F."/>
            <person name="Silar P."/>
            <person name="Natvig D."/>
            <person name="Lalanne C."/>
            <person name="Gautier V."/>
            <person name="Ament-Velasquez S.L."/>
            <person name="Kruys A."/>
            <person name="Hutchinson M.I."/>
            <person name="Powell A.J."/>
            <person name="Barry K."/>
            <person name="Miller A.N."/>
            <person name="Grigoriev I.V."/>
            <person name="Debuchy R."/>
            <person name="Gladieux P."/>
            <person name="Thoren M.H."/>
            <person name="Johannesson H."/>
        </authorList>
    </citation>
    <scope>NUCLEOTIDE SEQUENCE</scope>
    <source>
        <strain evidence="7">CBS 757.83</strain>
    </source>
</reference>
<feature type="compositionally biased region" description="Low complexity" evidence="5">
    <location>
        <begin position="798"/>
        <end position="818"/>
    </location>
</feature>
<keyword evidence="2 6" id="KW-0812">Transmembrane</keyword>
<feature type="transmembrane region" description="Helical" evidence="6">
    <location>
        <begin position="704"/>
        <end position="723"/>
    </location>
</feature>
<dbReference type="InterPro" id="IPR037185">
    <property type="entry name" value="EmrE-like"/>
</dbReference>
<dbReference type="GO" id="GO:0016020">
    <property type="term" value="C:membrane"/>
    <property type="evidence" value="ECO:0007669"/>
    <property type="project" value="UniProtKB-SubCell"/>
</dbReference>
<name>A0AAN6QFZ9_9PEZI</name>
<dbReference type="SUPFAM" id="SSF103481">
    <property type="entry name" value="Multidrug resistance efflux transporter EmrE"/>
    <property type="match status" value="1"/>
</dbReference>
<evidence type="ECO:0000256" key="6">
    <source>
        <dbReference type="SAM" id="Phobius"/>
    </source>
</evidence>
<feature type="region of interest" description="Disordered" evidence="5">
    <location>
        <begin position="438"/>
        <end position="507"/>
    </location>
</feature>
<dbReference type="PANTHER" id="PTHR12570:SF65">
    <property type="entry name" value="MAGNESIUM TRANSPORTER NIPA9-RELATED"/>
    <property type="match status" value="1"/>
</dbReference>
<feature type="region of interest" description="Disordered" evidence="5">
    <location>
        <begin position="1"/>
        <end position="20"/>
    </location>
</feature>
<comment type="subcellular location">
    <subcellularLocation>
        <location evidence="1">Membrane</location>
        <topology evidence="1">Multi-pass membrane protein</topology>
    </subcellularLocation>
</comment>
<feature type="transmembrane region" description="Helical" evidence="6">
    <location>
        <begin position="672"/>
        <end position="692"/>
    </location>
</feature>
<feature type="transmembrane region" description="Helical" evidence="6">
    <location>
        <begin position="517"/>
        <end position="537"/>
    </location>
</feature>
<evidence type="ECO:0000256" key="1">
    <source>
        <dbReference type="ARBA" id="ARBA00004141"/>
    </source>
</evidence>
<comment type="caution">
    <text evidence="7">The sequence shown here is derived from an EMBL/GenBank/DDBJ whole genome shotgun (WGS) entry which is preliminary data.</text>
</comment>
<feature type="compositionally biased region" description="Acidic residues" evidence="5">
    <location>
        <begin position="847"/>
        <end position="858"/>
    </location>
</feature>
<evidence type="ECO:0000256" key="3">
    <source>
        <dbReference type="ARBA" id="ARBA00022989"/>
    </source>
</evidence>
<dbReference type="EMBL" id="MU863624">
    <property type="protein sequence ID" value="KAK4106711.1"/>
    <property type="molecule type" value="Genomic_DNA"/>
</dbReference>
<feature type="transmembrane region" description="Helical" evidence="6">
    <location>
        <begin position="572"/>
        <end position="590"/>
    </location>
</feature>
<keyword evidence="4 6" id="KW-0472">Membrane</keyword>
<protein>
    <submittedName>
        <fullName evidence="7">DUF803-domain-containing protein</fullName>
    </submittedName>
</protein>
<reference evidence="7" key="1">
    <citation type="journal article" date="2023" name="Mol. Phylogenet. Evol.">
        <title>Genome-scale phylogeny and comparative genomics of the fungal order Sordariales.</title>
        <authorList>
            <person name="Hensen N."/>
            <person name="Bonometti L."/>
            <person name="Westerberg I."/>
            <person name="Brannstrom I.O."/>
            <person name="Guillou S."/>
            <person name="Cros-Aarteil S."/>
            <person name="Calhoun S."/>
            <person name="Haridas S."/>
            <person name="Kuo A."/>
            <person name="Mondo S."/>
            <person name="Pangilinan J."/>
            <person name="Riley R."/>
            <person name="LaButti K."/>
            <person name="Andreopoulos B."/>
            <person name="Lipzen A."/>
            <person name="Chen C."/>
            <person name="Yan M."/>
            <person name="Daum C."/>
            <person name="Ng V."/>
            <person name="Clum A."/>
            <person name="Steindorff A."/>
            <person name="Ohm R.A."/>
            <person name="Martin F."/>
            <person name="Silar P."/>
            <person name="Natvig D.O."/>
            <person name="Lalanne C."/>
            <person name="Gautier V."/>
            <person name="Ament-Velasquez S.L."/>
            <person name="Kruys A."/>
            <person name="Hutchinson M.I."/>
            <person name="Powell A.J."/>
            <person name="Barry K."/>
            <person name="Miller A.N."/>
            <person name="Grigoriev I.V."/>
            <person name="Debuchy R."/>
            <person name="Gladieux P."/>
            <person name="Hiltunen Thoren M."/>
            <person name="Johannesson H."/>
        </authorList>
    </citation>
    <scope>NUCLEOTIDE SEQUENCE</scope>
    <source>
        <strain evidence="7">CBS 757.83</strain>
    </source>
</reference>
<feature type="transmembrane region" description="Helical" evidence="6">
    <location>
        <begin position="394"/>
        <end position="416"/>
    </location>
</feature>
<sequence length="872" mass="95398">MTPAPIQTTQAPAAEPAPSPDADAILGVTSYNRADFELPVVTVHPSQHDGVRSSIMQPLGRAREFDLGLLGCLPFEIVSLICLELDVSSAFRFSHVSRSTREVLASIRELRHLSTHALECLCVLLRTGLAPRVDVLELHAALTAPDCSLCGSFGGFLFLPTATRCCLTCIASAPPMQVAYLSRVADATGVSAGELERRLPVLRTLPDSRRRIVAAQQALEVLRSRGEQSPEVAVGRWPDSLTLRFQAATSLPYLDRATGEAQSGVSCKGCQLAFEKDFSDDHLELRDRFYSREGFLSHVEECAPAQKLWVAGREGTAPVEEPRWVGLGRTFTAPCGRRRLCRDTRPDSSTPSRRKRETMRLPPPSSLANLDQRTWPAWLSDGDDSSPDDKLQRWSSLIGIVAAICGNALIALALNVQRYAHIRLHRKKLQIRERARQAMHNEAAASHIHGRGGPYGAAASLDTDGAPNGNGRYRDNDDDDARYSSETDPLAQSFRSDYSGDGDDTEKPSLSYLQDPYWWLGLVLITVGECGNFLAYGFAPASIVSPLGVVALVSNCIIAPIFFKEVFRQQDFWGVIIAITGAVTVVLSAQTEEIKLGPHEVWDAITTMEFEIYMAVSCTLIALLMWLSPRYGHRTILIDLGLVGLFGAYTVLSTKGVSSMLSSTLFGAFTTPVTYVLAFVLLSTAILQVRYVNKALQRFDSTQVIPIQFVLFTLSVIIGSAVLYRDFERTTTEQAFKFVGGCLLTFFGVFLITNGRPRQSSEDEVTLSDAEGIEETIGLSEQDRAPPPTPPQPRRRGQASAAASRGSSRTSRVSFSESVHGSLDFTSSGAPPTSRAPPTTSQKPLFSDDDDDEDDLDHDEDHPFLSANPWLD</sequence>
<accession>A0AAN6QFZ9</accession>
<evidence type="ECO:0000313" key="7">
    <source>
        <dbReference type="EMBL" id="KAK4106711.1"/>
    </source>
</evidence>
<dbReference type="Pfam" id="PF05653">
    <property type="entry name" value="Mg_trans_NIPA"/>
    <property type="match status" value="1"/>
</dbReference>
<feature type="transmembrane region" description="Helical" evidence="6">
    <location>
        <begin position="543"/>
        <end position="563"/>
    </location>
</feature>